<evidence type="ECO:0000313" key="2">
    <source>
        <dbReference type="EMBL" id="BBY31486.1"/>
    </source>
</evidence>
<reference evidence="2 3" key="1">
    <citation type="journal article" date="2019" name="Emerg. Microbes Infect.">
        <title>Comprehensive subspecies identification of 175 nontuberculous mycobacteria species based on 7547 genomic profiles.</title>
        <authorList>
            <person name="Matsumoto Y."/>
            <person name="Kinjo T."/>
            <person name="Motooka D."/>
            <person name="Nabeya D."/>
            <person name="Jung N."/>
            <person name="Uechi K."/>
            <person name="Horii T."/>
            <person name="Iida T."/>
            <person name="Fujita J."/>
            <person name="Nakamura S."/>
        </authorList>
    </citation>
    <scope>NUCLEOTIDE SEQUENCE [LARGE SCALE GENOMIC DNA]</scope>
    <source>
        <strain evidence="2 3">JCM 17899</strain>
    </source>
</reference>
<feature type="compositionally biased region" description="Low complexity" evidence="1">
    <location>
        <begin position="69"/>
        <end position="82"/>
    </location>
</feature>
<feature type="compositionally biased region" description="Low complexity" evidence="1">
    <location>
        <begin position="34"/>
        <end position="51"/>
    </location>
</feature>
<keyword evidence="3" id="KW-1185">Reference proteome</keyword>
<dbReference type="KEGG" id="msei:MSEDJ_55820"/>
<feature type="compositionally biased region" description="Basic and acidic residues" evidence="1">
    <location>
        <begin position="53"/>
        <end position="66"/>
    </location>
</feature>
<gene>
    <name evidence="2" type="ORF">MSEDJ_55820</name>
</gene>
<accession>A0A7I7R021</accession>
<organism evidence="2 3">
    <name type="scientific">Mycolicibacterium sediminis</name>
    <dbReference type="NCBI Taxonomy" id="1286180"/>
    <lineage>
        <taxon>Bacteria</taxon>
        <taxon>Bacillati</taxon>
        <taxon>Actinomycetota</taxon>
        <taxon>Actinomycetes</taxon>
        <taxon>Mycobacteriales</taxon>
        <taxon>Mycobacteriaceae</taxon>
        <taxon>Mycolicibacterium</taxon>
    </lineage>
</organism>
<proteinExistence type="predicted"/>
<sequence length="192" mass="19351">MRVLGGGCCDDDCGATSFGLPSRPDVTVVLLPDAPAGRSGASASSATAAAREPPVDRPDQVDRTRSLDVVAPARPAVAPGAADSDPDVRPDDLVVEDVAPGDAGRPPDVRPCEADLLGAPDRPGEPPDAPFDPAVDAPVGDEAPGDDGSPEGSAEATPVAMATPTPRVTASAPTRPMCLAYPIRSPSIVLDY</sequence>
<protein>
    <submittedName>
        <fullName evidence="2">Uncharacterized protein</fullName>
    </submittedName>
</protein>
<dbReference type="AlphaFoldDB" id="A0A7I7R021"/>
<dbReference type="Proteomes" id="UP000467193">
    <property type="component" value="Chromosome"/>
</dbReference>
<name>A0A7I7R021_9MYCO</name>
<evidence type="ECO:0000313" key="3">
    <source>
        <dbReference type="Proteomes" id="UP000467193"/>
    </source>
</evidence>
<feature type="region of interest" description="Disordered" evidence="1">
    <location>
        <begin position="32"/>
        <end position="177"/>
    </location>
</feature>
<evidence type="ECO:0000256" key="1">
    <source>
        <dbReference type="SAM" id="MobiDB-lite"/>
    </source>
</evidence>
<dbReference type="EMBL" id="AP022588">
    <property type="protein sequence ID" value="BBY31486.1"/>
    <property type="molecule type" value="Genomic_DNA"/>
</dbReference>